<gene>
    <name evidence="2" type="ORF">SAMN06275492_11317</name>
</gene>
<dbReference type="PANTHER" id="PTHR43485">
    <property type="entry name" value="HYDROGENASE-4 COMPONENT G"/>
    <property type="match status" value="1"/>
</dbReference>
<dbReference type="STRING" id="561720.SAMN06275492_11317"/>
<dbReference type="InterPro" id="IPR001268">
    <property type="entry name" value="NADH_UbQ_OxRdtase_30kDa_su"/>
</dbReference>
<dbReference type="GO" id="GO:0008137">
    <property type="term" value="F:NADH dehydrogenase (ubiquinone) activity"/>
    <property type="evidence" value="ECO:0007669"/>
    <property type="project" value="InterPro"/>
</dbReference>
<keyword evidence="3" id="KW-1185">Reference proteome</keyword>
<feature type="domain" description="NADH:ubiquinone oxidoreductase 30kDa subunit" evidence="1">
    <location>
        <begin position="53"/>
        <end position="173"/>
    </location>
</feature>
<protein>
    <submittedName>
        <fullName evidence="2">Membrane-bound hydrogenase subunit beta</fullName>
    </submittedName>
</protein>
<dbReference type="SUPFAM" id="SSF143243">
    <property type="entry name" value="Nqo5-like"/>
    <property type="match status" value="1"/>
</dbReference>
<sequence>MECYIHKDKVVLEAEGIAERLESLFGDSVSNFDIRDFSQGSSGEVTGRHLWFTVERDRLLDLVDELGKLDFPHFHVVSGDDEGEYVVLYYHFALYRSVGRGKSLPVTVCVKIPKSDLSVPSLFSRIPGVEYSEREIQEMFGVDHIGLPNKGLVFLPEDWNREVLPWRRDETAPGDDLVEELS</sequence>
<organism evidence="2 3">
    <name type="scientific">Dethiosulfovibrio salsuginis</name>
    <dbReference type="NCBI Taxonomy" id="561720"/>
    <lineage>
        <taxon>Bacteria</taxon>
        <taxon>Thermotogati</taxon>
        <taxon>Synergistota</taxon>
        <taxon>Synergistia</taxon>
        <taxon>Synergistales</taxon>
        <taxon>Dethiosulfovibrionaceae</taxon>
        <taxon>Dethiosulfovibrio</taxon>
    </lineage>
</organism>
<dbReference type="InterPro" id="IPR052197">
    <property type="entry name" value="ComplexI_49kDa-like"/>
</dbReference>
<accession>A0A1X7JK78</accession>
<dbReference type="OrthoDB" id="3746692at2"/>
<evidence type="ECO:0000313" key="3">
    <source>
        <dbReference type="Proteomes" id="UP000193355"/>
    </source>
</evidence>
<dbReference type="RefSeq" id="WP_085544494.1">
    <property type="nucleotide sequence ID" value="NZ_FXBB01000013.1"/>
</dbReference>
<dbReference type="PANTHER" id="PTHR43485:SF1">
    <property type="entry name" value="FORMATE HYDROGENLYASE SUBUNIT 5-RELATED"/>
    <property type="match status" value="1"/>
</dbReference>
<dbReference type="InterPro" id="IPR037232">
    <property type="entry name" value="NADH_quin_OxRdtase_su_C/D-like"/>
</dbReference>
<dbReference type="Gene3D" id="3.30.460.80">
    <property type="entry name" value="NADH:ubiquinone oxidoreductase, 30kDa subunit"/>
    <property type="match status" value="1"/>
</dbReference>
<dbReference type="Pfam" id="PF00329">
    <property type="entry name" value="Complex1_30kDa"/>
    <property type="match status" value="1"/>
</dbReference>
<proteinExistence type="predicted"/>
<reference evidence="3" key="1">
    <citation type="submission" date="2017-04" db="EMBL/GenBank/DDBJ databases">
        <authorList>
            <person name="Varghese N."/>
            <person name="Submissions S."/>
        </authorList>
    </citation>
    <scope>NUCLEOTIDE SEQUENCE [LARGE SCALE GENOMIC DNA]</scope>
    <source>
        <strain evidence="3">USBA 82</strain>
    </source>
</reference>
<evidence type="ECO:0000259" key="1">
    <source>
        <dbReference type="Pfam" id="PF00329"/>
    </source>
</evidence>
<dbReference type="AlphaFoldDB" id="A0A1X7JK78"/>
<dbReference type="EMBL" id="FXBB01000013">
    <property type="protein sequence ID" value="SMG28575.1"/>
    <property type="molecule type" value="Genomic_DNA"/>
</dbReference>
<dbReference type="Proteomes" id="UP000193355">
    <property type="component" value="Unassembled WGS sequence"/>
</dbReference>
<evidence type="ECO:0000313" key="2">
    <source>
        <dbReference type="EMBL" id="SMG28575.1"/>
    </source>
</evidence>
<name>A0A1X7JK78_9BACT</name>